<keyword evidence="2" id="KW-1185">Reference proteome</keyword>
<dbReference type="Proteomes" id="UP000054342">
    <property type="component" value="Unassembled WGS sequence"/>
</dbReference>
<gene>
    <name evidence="1" type="ORF">PV05_04328</name>
</gene>
<dbReference type="RefSeq" id="XP_013316182.1">
    <property type="nucleotide sequence ID" value="XM_013460728.1"/>
</dbReference>
<dbReference type="EMBL" id="KN847319">
    <property type="protein sequence ID" value="KIW55598.1"/>
    <property type="molecule type" value="Genomic_DNA"/>
</dbReference>
<evidence type="ECO:0000313" key="1">
    <source>
        <dbReference type="EMBL" id="KIW55598.1"/>
    </source>
</evidence>
<dbReference type="HOGENOM" id="CLU_1786864_0_0_1"/>
<accession>A0A0D2EJK9</accession>
<dbReference type="AlphaFoldDB" id="A0A0D2EJK9"/>
<name>A0A0D2EJK9_9EURO</name>
<sequence>MTKGYLTATLRYCRYHQNCQKTSYWFEAAFIRLTLCIFAMKRVLGPKVFAGGSLVGGWEVGRKGYNCSERGNQNCGAEGHTLYDETLSLSCMTIVGARLSPGRSMQGRVQPRELMTPLIDWNACSWITMAAVAGSSRGWHSDCYE</sequence>
<evidence type="ECO:0000313" key="2">
    <source>
        <dbReference type="Proteomes" id="UP000054342"/>
    </source>
</evidence>
<reference evidence="1 2" key="1">
    <citation type="submission" date="2015-01" db="EMBL/GenBank/DDBJ databases">
        <title>The Genome Sequence of Exophiala xenobiotica CBS118157.</title>
        <authorList>
            <consortium name="The Broad Institute Genomics Platform"/>
            <person name="Cuomo C."/>
            <person name="de Hoog S."/>
            <person name="Gorbushina A."/>
            <person name="Stielow B."/>
            <person name="Teixiera M."/>
            <person name="Abouelleil A."/>
            <person name="Chapman S.B."/>
            <person name="Priest M."/>
            <person name="Young S.K."/>
            <person name="Wortman J."/>
            <person name="Nusbaum C."/>
            <person name="Birren B."/>
        </authorList>
    </citation>
    <scope>NUCLEOTIDE SEQUENCE [LARGE SCALE GENOMIC DNA]</scope>
    <source>
        <strain evidence="1 2">CBS 118157</strain>
    </source>
</reference>
<dbReference type="GeneID" id="25326236"/>
<organism evidence="1 2">
    <name type="scientific">Exophiala xenobiotica</name>
    <dbReference type="NCBI Taxonomy" id="348802"/>
    <lineage>
        <taxon>Eukaryota</taxon>
        <taxon>Fungi</taxon>
        <taxon>Dikarya</taxon>
        <taxon>Ascomycota</taxon>
        <taxon>Pezizomycotina</taxon>
        <taxon>Eurotiomycetes</taxon>
        <taxon>Chaetothyriomycetidae</taxon>
        <taxon>Chaetothyriales</taxon>
        <taxon>Herpotrichiellaceae</taxon>
        <taxon>Exophiala</taxon>
    </lineage>
</organism>
<proteinExistence type="predicted"/>
<protein>
    <submittedName>
        <fullName evidence="1">Uncharacterized protein</fullName>
    </submittedName>
</protein>